<dbReference type="PROSITE" id="PS50109">
    <property type="entry name" value="HIS_KIN"/>
    <property type="match status" value="1"/>
</dbReference>
<feature type="coiled-coil region" evidence="4">
    <location>
        <begin position="238"/>
        <end position="335"/>
    </location>
</feature>
<dbReference type="InterPro" id="IPR004358">
    <property type="entry name" value="Sig_transdc_His_kin-like_C"/>
</dbReference>
<dbReference type="InterPro" id="IPR003661">
    <property type="entry name" value="HisK_dim/P_dom"/>
</dbReference>
<dbReference type="Proteomes" id="UP000061468">
    <property type="component" value="Chromosome"/>
</dbReference>
<reference evidence="7 8" key="1">
    <citation type="submission" date="2015-12" db="EMBL/GenBank/DDBJ databases">
        <title>Intraspecies pangenome expansion in the marine bacterium Alteromonas.</title>
        <authorList>
            <person name="Lopez-Perez M."/>
            <person name="Rodriguez-Valera F."/>
        </authorList>
    </citation>
    <scope>NUCLEOTIDE SEQUENCE [LARGE SCALE GENOMIC DNA]</scope>
    <source>
        <strain evidence="7 8">UM8</strain>
    </source>
</reference>
<evidence type="ECO:0000256" key="5">
    <source>
        <dbReference type="SAM" id="Phobius"/>
    </source>
</evidence>
<dbReference type="PANTHER" id="PTHR43065">
    <property type="entry name" value="SENSOR HISTIDINE KINASE"/>
    <property type="match status" value="1"/>
</dbReference>
<dbReference type="CDD" id="cd00082">
    <property type="entry name" value="HisKA"/>
    <property type="match status" value="1"/>
</dbReference>
<gene>
    <name evidence="7" type="ORF">AV942_03435</name>
</gene>
<keyword evidence="7" id="KW-0808">Transferase</keyword>
<evidence type="ECO:0000256" key="1">
    <source>
        <dbReference type="ARBA" id="ARBA00000085"/>
    </source>
</evidence>
<dbReference type="PRINTS" id="PR00344">
    <property type="entry name" value="BCTRLSENSOR"/>
</dbReference>
<dbReference type="Gene3D" id="1.10.287.130">
    <property type="match status" value="1"/>
</dbReference>
<dbReference type="InterPro" id="IPR005467">
    <property type="entry name" value="His_kinase_dom"/>
</dbReference>
<dbReference type="SUPFAM" id="SSF47384">
    <property type="entry name" value="Homodimeric domain of signal transducing histidine kinase"/>
    <property type="match status" value="1"/>
</dbReference>
<dbReference type="EC" id="2.7.13.3" evidence="2"/>
<evidence type="ECO:0000256" key="2">
    <source>
        <dbReference type="ARBA" id="ARBA00012438"/>
    </source>
</evidence>
<keyword evidence="5" id="KW-1133">Transmembrane helix</keyword>
<evidence type="ECO:0000256" key="4">
    <source>
        <dbReference type="SAM" id="Coils"/>
    </source>
</evidence>
<dbReference type="InterPro" id="IPR036890">
    <property type="entry name" value="HATPase_C_sf"/>
</dbReference>
<feature type="transmembrane region" description="Helical" evidence="5">
    <location>
        <begin position="12"/>
        <end position="33"/>
    </location>
</feature>
<dbReference type="InterPro" id="IPR003594">
    <property type="entry name" value="HATPase_dom"/>
</dbReference>
<keyword evidence="7" id="KW-0418">Kinase</keyword>
<organism evidence="7 8">
    <name type="scientific">Alteromonas mediterranea</name>
    <dbReference type="NCBI Taxonomy" id="314275"/>
    <lineage>
        <taxon>Bacteria</taxon>
        <taxon>Pseudomonadati</taxon>
        <taxon>Pseudomonadota</taxon>
        <taxon>Gammaproteobacteria</taxon>
        <taxon>Alteromonadales</taxon>
        <taxon>Alteromonadaceae</taxon>
        <taxon>Alteromonas/Salinimonas group</taxon>
        <taxon>Alteromonas</taxon>
    </lineage>
</organism>
<dbReference type="Pfam" id="PF02518">
    <property type="entry name" value="HATPase_c"/>
    <property type="match status" value="1"/>
</dbReference>
<dbReference type="SUPFAM" id="SSF55874">
    <property type="entry name" value="ATPase domain of HSP90 chaperone/DNA topoisomerase II/histidine kinase"/>
    <property type="match status" value="1"/>
</dbReference>
<dbReference type="SMART" id="SM00387">
    <property type="entry name" value="HATPase_c"/>
    <property type="match status" value="1"/>
</dbReference>
<evidence type="ECO:0000256" key="3">
    <source>
        <dbReference type="ARBA" id="ARBA00022553"/>
    </source>
</evidence>
<accession>A0AAC8XHN6</accession>
<dbReference type="EMBL" id="CP013928">
    <property type="protein sequence ID" value="AMJ77434.1"/>
    <property type="molecule type" value="Genomic_DNA"/>
</dbReference>
<dbReference type="GO" id="GO:0000155">
    <property type="term" value="F:phosphorelay sensor kinase activity"/>
    <property type="evidence" value="ECO:0007669"/>
    <property type="project" value="InterPro"/>
</dbReference>
<dbReference type="InterPro" id="IPR036097">
    <property type="entry name" value="HisK_dim/P_sf"/>
</dbReference>
<name>A0AAC8XHN6_9ALTE</name>
<dbReference type="RefSeq" id="WP_020742893.1">
    <property type="nucleotide sequence ID" value="NZ_CAKMLI010000012.1"/>
</dbReference>
<evidence type="ECO:0000259" key="6">
    <source>
        <dbReference type="PROSITE" id="PS50109"/>
    </source>
</evidence>
<keyword evidence="5" id="KW-0472">Membrane</keyword>
<evidence type="ECO:0000313" key="8">
    <source>
        <dbReference type="Proteomes" id="UP000061468"/>
    </source>
</evidence>
<feature type="transmembrane region" description="Helical" evidence="5">
    <location>
        <begin position="158"/>
        <end position="182"/>
    </location>
</feature>
<sequence length="576" mass="64274">MTAVKTGLSRKLLARVLSVYFSLTLLVTIGQIFTEYLSTKNHVESELQTLKNTFSSSLTRAMWELNNDQVRAISEGLMSLPIVEGLQVRGENGNYIADYGIRAKRSLAPIDREVIEDHSGGVFSYSFPLVFKFSGRESTVGDVTLYSSFDTIFSRIEVGVFFLIGNAIVKTTFLVFLFMTAFRTMLSEPLQSITEQMGNFDPEHLRDSKINIELEDDNELLQLKESYNGVIDDLIVSKNNLNDAKSELTLANRKLDDQNLILEQEVAKKTASLSQIMLDLEQQKDELIAHQRELRQENENRQYIEAELRKRNQELANSMNTLRQTQEQLVESERMASLGGLVAGIAHDVNTPLGVSVTAASFLQERLNNLKTDFEDKSLTSKSMSSFIDEAEQTALLLLNNLERASDLIASFKQVAVDQTSETEREFVLGDYINEIILSLKPSFKHTEYEINVSCPDNLVVKCAPGAIAQIVTNMVVNSLTHGFEGKTTGTINLVVKDAGDNVVIDYTDNGNGLNEEALEKLFDAFFTTKRGQGGSGLGTHIMYNLVTQSLNGHIEAQSAPEQGLHYTIRFPKKST</sequence>
<protein>
    <recommendedName>
        <fullName evidence="2">histidine kinase</fullName>
        <ecNumber evidence="2">2.7.13.3</ecNumber>
    </recommendedName>
</protein>
<keyword evidence="4" id="KW-0175">Coiled coil</keyword>
<keyword evidence="5" id="KW-0812">Transmembrane</keyword>
<evidence type="ECO:0000313" key="7">
    <source>
        <dbReference type="EMBL" id="AMJ77434.1"/>
    </source>
</evidence>
<feature type="domain" description="Histidine kinase" evidence="6">
    <location>
        <begin position="344"/>
        <end position="575"/>
    </location>
</feature>
<dbReference type="AlphaFoldDB" id="A0AAC8XHN6"/>
<comment type="catalytic activity">
    <reaction evidence="1">
        <text>ATP + protein L-histidine = ADP + protein N-phospho-L-histidine.</text>
        <dbReference type="EC" id="2.7.13.3"/>
    </reaction>
</comment>
<proteinExistence type="predicted"/>
<dbReference type="Gene3D" id="3.30.565.10">
    <property type="entry name" value="Histidine kinase-like ATPase, C-terminal domain"/>
    <property type="match status" value="1"/>
</dbReference>
<dbReference type="PANTHER" id="PTHR43065:SF47">
    <property type="match status" value="1"/>
</dbReference>
<keyword evidence="3" id="KW-0597">Phosphoprotein</keyword>